<keyword evidence="4" id="KW-0732">Signal</keyword>
<comment type="subcellular location">
    <subcellularLocation>
        <location evidence="1">Cell envelope</location>
    </subcellularLocation>
</comment>
<dbReference type="Proteomes" id="UP000244224">
    <property type="component" value="Unassembled WGS sequence"/>
</dbReference>
<dbReference type="Pfam" id="PF25881">
    <property type="entry name" value="HH_YBHG"/>
    <property type="match status" value="1"/>
</dbReference>
<dbReference type="InterPro" id="IPR059052">
    <property type="entry name" value="HH_YbhG-like"/>
</dbReference>
<proteinExistence type="predicted"/>
<name>A0A2T6AUU6_9RHOB</name>
<dbReference type="Gene3D" id="2.40.30.170">
    <property type="match status" value="1"/>
</dbReference>
<evidence type="ECO:0000259" key="5">
    <source>
        <dbReference type="Pfam" id="PF25881"/>
    </source>
</evidence>
<keyword evidence="2 3" id="KW-0175">Coiled coil</keyword>
<reference evidence="6 7" key="1">
    <citation type="submission" date="2018-04" db="EMBL/GenBank/DDBJ databases">
        <title>Genomic Encyclopedia of Archaeal and Bacterial Type Strains, Phase II (KMG-II): from individual species to whole genera.</title>
        <authorList>
            <person name="Goeker M."/>
        </authorList>
    </citation>
    <scope>NUCLEOTIDE SEQUENCE [LARGE SCALE GENOMIC DNA]</scope>
    <source>
        <strain evidence="6 7">DSM 21823</strain>
    </source>
</reference>
<gene>
    <name evidence="6" type="ORF">C8N34_11273</name>
</gene>
<feature type="chain" id="PRO_5015437432" evidence="4">
    <location>
        <begin position="25"/>
        <end position="314"/>
    </location>
</feature>
<dbReference type="OrthoDB" id="9809385at2"/>
<feature type="coiled-coil region" evidence="3">
    <location>
        <begin position="136"/>
        <end position="189"/>
    </location>
</feature>
<dbReference type="Gene3D" id="2.40.50.100">
    <property type="match status" value="1"/>
</dbReference>
<feature type="domain" description="YbhG-like alpha-helical hairpin" evidence="5">
    <location>
        <begin position="63"/>
        <end position="191"/>
    </location>
</feature>
<evidence type="ECO:0000256" key="3">
    <source>
        <dbReference type="SAM" id="Coils"/>
    </source>
</evidence>
<comment type="caution">
    <text evidence="6">The sequence shown here is derived from an EMBL/GenBank/DDBJ whole genome shotgun (WGS) entry which is preliminary data.</text>
</comment>
<dbReference type="GO" id="GO:0030313">
    <property type="term" value="C:cell envelope"/>
    <property type="evidence" value="ECO:0007669"/>
    <property type="project" value="UniProtKB-SubCell"/>
</dbReference>
<sequence length="314" mass="33179">MSLICAVPLLSALFAACDMPPPFATGYVEGDFVMIAPFAVAQVSAVNVERGDHVAAGAPLVAMEKRDAEIALAEARAAEARAASQLANLQEGRRPEEIRVLEATLTSARAQSDESVKEVTRQQSLNARNVSPEAQLDQARTAAEVAAARVAEAEANLAVARLPARAQEIDAARATLAQARAAREAAEWQLSQRALAAPAAGTIYDVVREPGEIAGPSAPVLSFLPDGAVKLRLYVPEPSVAQIRPGTRLQVNCDGCTGQNATVSYVSDSPEFTPPVIYSLQNRQKLVFLVEARPDPGSDRLKPGQIVDVDLSAP</sequence>
<dbReference type="Gene3D" id="1.10.287.470">
    <property type="entry name" value="Helix hairpin bin"/>
    <property type="match status" value="2"/>
</dbReference>
<evidence type="ECO:0000256" key="2">
    <source>
        <dbReference type="ARBA" id="ARBA00023054"/>
    </source>
</evidence>
<dbReference type="PANTHER" id="PTHR32347">
    <property type="entry name" value="EFFLUX SYSTEM COMPONENT YKNX-RELATED"/>
    <property type="match status" value="1"/>
</dbReference>
<evidence type="ECO:0000256" key="4">
    <source>
        <dbReference type="SAM" id="SignalP"/>
    </source>
</evidence>
<dbReference type="AlphaFoldDB" id="A0A2T6AUU6"/>
<dbReference type="PANTHER" id="PTHR32347:SF23">
    <property type="entry name" value="BLL5650 PROTEIN"/>
    <property type="match status" value="1"/>
</dbReference>
<evidence type="ECO:0000313" key="6">
    <source>
        <dbReference type="EMBL" id="PTX47584.1"/>
    </source>
</evidence>
<accession>A0A2T6AUU6</accession>
<evidence type="ECO:0000313" key="7">
    <source>
        <dbReference type="Proteomes" id="UP000244224"/>
    </source>
</evidence>
<dbReference type="EMBL" id="QBKP01000012">
    <property type="protein sequence ID" value="PTX47584.1"/>
    <property type="molecule type" value="Genomic_DNA"/>
</dbReference>
<feature type="signal peptide" evidence="4">
    <location>
        <begin position="1"/>
        <end position="24"/>
    </location>
</feature>
<organism evidence="6 7">
    <name type="scientific">Gemmobacter caeni</name>
    <dbReference type="NCBI Taxonomy" id="589035"/>
    <lineage>
        <taxon>Bacteria</taxon>
        <taxon>Pseudomonadati</taxon>
        <taxon>Pseudomonadota</taxon>
        <taxon>Alphaproteobacteria</taxon>
        <taxon>Rhodobacterales</taxon>
        <taxon>Paracoccaceae</taxon>
        <taxon>Gemmobacter</taxon>
    </lineage>
</organism>
<keyword evidence="7" id="KW-1185">Reference proteome</keyword>
<evidence type="ECO:0000256" key="1">
    <source>
        <dbReference type="ARBA" id="ARBA00004196"/>
    </source>
</evidence>
<dbReference type="RefSeq" id="WP_108129818.1">
    <property type="nucleotide sequence ID" value="NZ_QBKP01000012.1"/>
</dbReference>
<dbReference type="InterPro" id="IPR050465">
    <property type="entry name" value="UPF0194_transport"/>
</dbReference>
<protein>
    <submittedName>
        <fullName evidence="6">HlyD family secretion protein</fullName>
    </submittedName>
</protein>